<dbReference type="GeneID" id="36101852"/>
<dbReference type="Proteomes" id="UP000567099">
    <property type="component" value="Unassembled WGS sequence"/>
</dbReference>
<evidence type="ECO:0000313" key="6">
    <source>
        <dbReference type="Proteomes" id="UP000567099"/>
    </source>
</evidence>
<accession>A0A2L1CA41</accession>
<sequence>MKGFCYRCGHEGELLDGLCKICYTHMNPLIKVDNEVHVEVCHMCGSYKRKLWQDPQKRETYEIMEEIAYFGVKDNLKKANKSIDVEIMPQEPRQLPGGKRSRVEIPTVVFAKGRLVGEDNDREEERHITVYLDMVQCPRCSRCMSNYYEGTLQVRAMNRFLNDKERIELDDFVRDEAGKRLNKDRMAFISKYIPQKEGLDYQMGSMGAIRNIASAIKAKYGGKSIETAKLVGVDKDTGKDMYRITVAVRIPEFKIGDILEYNEKIYVVSSLNEARVYLEPVELGDKIALVWNEIDKSAKLIKKGEDCETATVISITPDTITAMDDSNYEIYEYNNSIENVKEGNKIRIFKNEEINRILEIIE</sequence>
<reference evidence="3 6" key="3">
    <citation type="submission" date="2020-07" db="EMBL/GenBank/DDBJ databases">
        <title>Genomic Encyclopedia of Type Strains, Phase IV (KMG-V): Genome sequencing to study the core and pangenomes of soil and plant-associated prokaryotes.</title>
        <authorList>
            <person name="Whitman W."/>
        </authorList>
    </citation>
    <scope>NUCLEOTIDE SEQUENCE [LARGE SCALE GENOMIC DNA]</scope>
    <source>
        <strain evidence="3 6">C13</strain>
        <strain evidence="4 7">D1</strain>
    </source>
</reference>
<dbReference type="InterPro" id="IPR007064">
    <property type="entry name" value="Nmd3_N"/>
</dbReference>
<dbReference type="InterPro" id="IPR039768">
    <property type="entry name" value="Nmd3"/>
</dbReference>
<dbReference type="Proteomes" id="UP000590564">
    <property type="component" value="Unassembled WGS sequence"/>
</dbReference>
<organism evidence="2 5">
    <name type="scientific">Methanococcus maripaludis</name>
    <name type="common">Methanococcus deltae</name>
    <dbReference type="NCBI Taxonomy" id="39152"/>
    <lineage>
        <taxon>Archaea</taxon>
        <taxon>Methanobacteriati</taxon>
        <taxon>Methanobacteriota</taxon>
        <taxon>Methanomada group</taxon>
        <taxon>Methanococci</taxon>
        <taxon>Methanococcales</taxon>
        <taxon>Methanococcaceae</taxon>
        <taxon>Methanococcus</taxon>
    </lineage>
</organism>
<gene>
    <name evidence="3" type="ORF">HNP94_001617</name>
    <name evidence="4" type="ORF">HNP96_001488</name>
    <name evidence="2" type="ORF">MMJJ_07620</name>
</gene>
<reference evidence="5" key="1">
    <citation type="journal article" date="2018" name="Genome Announc.">
        <title>Complete Genome Sequence of the Methanococcus maripaludis Type Strain JJ (DSM 2067), a Model for Selenoprotein Synthesis in Archaea.</title>
        <authorList>
            <person name="Poehlein A."/>
            <person name="Heym D."/>
            <person name="Quitzke V."/>
            <person name="Fersch J."/>
            <person name="Daniel R."/>
            <person name="Rother M."/>
        </authorList>
    </citation>
    <scope>NUCLEOTIDE SEQUENCE [LARGE SCALE GENOMIC DNA]</scope>
    <source>
        <strain evidence="5">DSM 2067</strain>
    </source>
</reference>
<dbReference type="GO" id="GO:0043023">
    <property type="term" value="F:ribosomal large subunit binding"/>
    <property type="evidence" value="ECO:0007669"/>
    <property type="project" value="InterPro"/>
</dbReference>
<evidence type="ECO:0000259" key="1">
    <source>
        <dbReference type="Pfam" id="PF04981"/>
    </source>
</evidence>
<dbReference type="RefSeq" id="WP_104837749.1">
    <property type="nucleotide sequence ID" value="NZ_CP026606.1"/>
</dbReference>
<protein>
    <submittedName>
        <fullName evidence="2">NMD3 family protein</fullName>
    </submittedName>
    <submittedName>
        <fullName evidence="3">Nonsense-mediated mRNA decay protein 3</fullName>
    </submittedName>
</protein>
<dbReference type="EMBL" id="CP026606">
    <property type="protein sequence ID" value="AVB76173.1"/>
    <property type="molecule type" value="Genomic_DNA"/>
</dbReference>
<dbReference type="Proteomes" id="UP000239462">
    <property type="component" value="Chromosome"/>
</dbReference>
<dbReference type="PANTHER" id="PTHR12746:SF2">
    <property type="entry name" value="60S RIBOSOMAL EXPORT PROTEIN NMD3"/>
    <property type="match status" value="1"/>
</dbReference>
<evidence type="ECO:0000313" key="5">
    <source>
        <dbReference type="Proteomes" id="UP000239462"/>
    </source>
</evidence>
<evidence type="ECO:0000313" key="2">
    <source>
        <dbReference type="EMBL" id="AVB76173.1"/>
    </source>
</evidence>
<reference evidence="2" key="2">
    <citation type="submission" date="2018-02" db="EMBL/GenBank/DDBJ databases">
        <title>Complete genome sequence of the Methanococcus maripaludis type strain JJ (DSM 2067), a model for selenoprotein synthesis in Archaea.</title>
        <authorList>
            <person name="Poehlein A."/>
            <person name="Heym D."/>
            <person name="Quitzke V."/>
            <person name="Fersch J."/>
            <person name="Daniel R."/>
            <person name="Rother M."/>
        </authorList>
    </citation>
    <scope>NUCLEOTIDE SEQUENCE [LARGE SCALE GENOMIC DNA]</scope>
    <source>
        <strain evidence="2">DSM 2067</strain>
    </source>
</reference>
<evidence type="ECO:0000313" key="3">
    <source>
        <dbReference type="EMBL" id="MBA2864595.1"/>
    </source>
</evidence>
<dbReference type="Pfam" id="PF04981">
    <property type="entry name" value="NMD3"/>
    <property type="match status" value="1"/>
</dbReference>
<dbReference type="EMBL" id="JACHED010000003">
    <property type="protein sequence ID" value="MBB6497445.1"/>
    <property type="molecule type" value="Genomic_DNA"/>
</dbReference>
<dbReference type="GO" id="GO:0005737">
    <property type="term" value="C:cytoplasm"/>
    <property type="evidence" value="ECO:0007669"/>
    <property type="project" value="TreeGrafter"/>
</dbReference>
<dbReference type="PANTHER" id="PTHR12746">
    <property type="entry name" value="NONSENSE-MEDIATED MRNA DECAY PROTEIN 3"/>
    <property type="match status" value="1"/>
</dbReference>
<evidence type="ECO:0000313" key="4">
    <source>
        <dbReference type="EMBL" id="MBB6497445.1"/>
    </source>
</evidence>
<dbReference type="KEGG" id="mmad:MMJJ_07620"/>
<feature type="domain" description="Nmd3 N-terminal" evidence="1">
    <location>
        <begin position="5"/>
        <end position="250"/>
    </location>
</feature>
<name>A0A2L1CA41_METMI</name>
<evidence type="ECO:0000313" key="7">
    <source>
        <dbReference type="Proteomes" id="UP000590564"/>
    </source>
</evidence>
<dbReference type="AlphaFoldDB" id="A0A2L1CA41"/>
<proteinExistence type="predicted"/>
<dbReference type="EMBL" id="JACDUO010000002">
    <property type="protein sequence ID" value="MBA2864595.1"/>
    <property type="molecule type" value="Genomic_DNA"/>
</dbReference>